<evidence type="ECO:0000256" key="8">
    <source>
        <dbReference type="ARBA" id="ARBA00023136"/>
    </source>
</evidence>
<dbReference type="SUPFAM" id="SSF55874">
    <property type="entry name" value="ATPase domain of HSP90 chaperone/DNA topoisomerase II/histidine kinase"/>
    <property type="match status" value="1"/>
</dbReference>
<dbReference type="Pfam" id="PF17200">
    <property type="entry name" value="sCache_2"/>
    <property type="match status" value="1"/>
</dbReference>
<dbReference type="Proteomes" id="UP000024836">
    <property type="component" value="Unassembled WGS sequence"/>
</dbReference>
<evidence type="ECO:0000313" key="12">
    <source>
        <dbReference type="Proteomes" id="UP000024836"/>
    </source>
</evidence>
<dbReference type="RefSeq" id="WP_238323334.1">
    <property type="nucleotide sequence ID" value="NZ_AQQY01000001.1"/>
</dbReference>
<evidence type="ECO:0000256" key="4">
    <source>
        <dbReference type="ARBA" id="ARBA00022692"/>
    </source>
</evidence>
<feature type="transmembrane region" description="Helical" evidence="9">
    <location>
        <begin position="20"/>
        <end position="40"/>
    </location>
</feature>
<evidence type="ECO:0000256" key="7">
    <source>
        <dbReference type="ARBA" id="ARBA00023012"/>
    </source>
</evidence>
<dbReference type="CDD" id="cd18774">
    <property type="entry name" value="PDC2_HK_sensor"/>
    <property type="match status" value="1"/>
</dbReference>
<evidence type="ECO:0000259" key="10">
    <source>
        <dbReference type="PROSITE" id="PS50109"/>
    </source>
</evidence>
<dbReference type="InterPro" id="IPR003594">
    <property type="entry name" value="HATPase_dom"/>
</dbReference>
<dbReference type="GO" id="GO:0000155">
    <property type="term" value="F:phosphorelay sensor kinase activity"/>
    <property type="evidence" value="ECO:0007669"/>
    <property type="project" value="InterPro"/>
</dbReference>
<evidence type="ECO:0000256" key="1">
    <source>
        <dbReference type="ARBA" id="ARBA00004651"/>
    </source>
</evidence>
<dbReference type="EMBL" id="AQQY01000001">
    <property type="protein sequence ID" value="KCV83438.1"/>
    <property type="molecule type" value="Genomic_DNA"/>
</dbReference>
<dbReference type="PANTHER" id="PTHR24421:SF59">
    <property type="entry name" value="OXYGEN SENSOR HISTIDINE KINASE NREB"/>
    <property type="match status" value="1"/>
</dbReference>
<evidence type="ECO:0000256" key="5">
    <source>
        <dbReference type="ARBA" id="ARBA00022777"/>
    </source>
</evidence>
<feature type="domain" description="Histidine kinase" evidence="10">
    <location>
        <begin position="266"/>
        <end position="463"/>
    </location>
</feature>
<dbReference type="GO" id="GO:0005886">
    <property type="term" value="C:plasma membrane"/>
    <property type="evidence" value="ECO:0007669"/>
    <property type="project" value="UniProtKB-SubCell"/>
</dbReference>
<dbReference type="InterPro" id="IPR036890">
    <property type="entry name" value="HATPase_C_sf"/>
</dbReference>
<comment type="caution">
    <text evidence="11">The sequence shown here is derived from an EMBL/GenBank/DDBJ whole genome shotgun (WGS) entry which is preliminary data.</text>
</comment>
<keyword evidence="4 9" id="KW-0812">Transmembrane</keyword>
<dbReference type="PATRIC" id="fig|1461693.3.peg.358"/>
<dbReference type="PANTHER" id="PTHR24421">
    <property type="entry name" value="NITRATE/NITRITE SENSOR PROTEIN NARX-RELATED"/>
    <property type="match status" value="1"/>
</dbReference>
<dbReference type="Gene3D" id="3.30.565.10">
    <property type="entry name" value="Histidine kinase-like ATPase, C-terminal domain"/>
    <property type="match status" value="1"/>
</dbReference>
<keyword evidence="2" id="KW-1003">Cell membrane</keyword>
<dbReference type="Gene3D" id="1.20.5.1930">
    <property type="match status" value="1"/>
</dbReference>
<dbReference type="InterPro" id="IPR011712">
    <property type="entry name" value="Sig_transdc_His_kin_sub3_dim/P"/>
</dbReference>
<dbReference type="SMART" id="SM01049">
    <property type="entry name" value="Cache_2"/>
    <property type="match status" value="1"/>
</dbReference>
<evidence type="ECO:0000313" key="11">
    <source>
        <dbReference type="EMBL" id="KCV83438.1"/>
    </source>
</evidence>
<dbReference type="Pfam" id="PF07730">
    <property type="entry name" value="HisKA_3"/>
    <property type="match status" value="1"/>
</dbReference>
<feature type="transmembrane region" description="Helical" evidence="9">
    <location>
        <begin position="215"/>
        <end position="237"/>
    </location>
</feature>
<keyword evidence="3" id="KW-0808">Transferase</keyword>
<keyword evidence="12" id="KW-1185">Reference proteome</keyword>
<gene>
    <name evidence="11" type="ORF">ATO10_01720</name>
</gene>
<dbReference type="InterPro" id="IPR005467">
    <property type="entry name" value="His_kinase_dom"/>
</dbReference>
<dbReference type="PIRSF" id="PIRSF037314">
    <property type="entry name" value="STHK_MctS"/>
    <property type="match status" value="1"/>
</dbReference>
<dbReference type="InterPro" id="IPR033480">
    <property type="entry name" value="sCache_2"/>
</dbReference>
<evidence type="ECO:0000256" key="9">
    <source>
        <dbReference type="SAM" id="Phobius"/>
    </source>
</evidence>
<evidence type="ECO:0000256" key="2">
    <source>
        <dbReference type="ARBA" id="ARBA00022475"/>
    </source>
</evidence>
<keyword evidence="8 9" id="KW-0472">Membrane</keyword>
<evidence type="ECO:0000256" key="6">
    <source>
        <dbReference type="ARBA" id="ARBA00022989"/>
    </source>
</evidence>
<keyword evidence="7" id="KW-0902">Two-component regulatory system</keyword>
<reference evidence="11 12" key="1">
    <citation type="submission" date="2013-04" db="EMBL/GenBank/DDBJ databases">
        <title>Shimia sp. 22II-S11-Z10 Genome Sequencing.</title>
        <authorList>
            <person name="Lai Q."/>
            <person name="Li G."/>
            <person name="Shao Z."/>
        </authorList>
    </citation>
    <scope>NUCLEOTIDE SEQUENCE [LARGE SCALE GENOMIC DNA]</scope>
    <source>
        <strain evidence="12">22II-S11-Z10</strain>
    </source>
</reference>
<dbReference type="Gene3D" id="3.30.450.20">
    <property type="entry name" value="PAS domain"/>
    <property type="match status" value="1"/>
</dbReference>
<comment type="subcellular location">
    <subcellularLocation>
        <location evidence="1">Cell membrane</location>
        <topology evidence="1">Multi-pass membrane protein</topology>
    </subcellularLocation>
</comment>
<dbReference type="STRING" id="1461693.ATO10_01720"/>
<organism evidence="11 12">
    <name type="scientific">Actibacterium atlanticum</name>
    <dbReference type="NCBI Taxonomy" id="1461693"/>
    <lineage>
        <taxon>Bacteria</taxon>
        <taxon>Pseudomonadati</taxon>
        <taxon>Pseudomonadota</taxon>
        <taxon>Alphaproteobacteria</taxon>
        <taxon>Rhodobacterales</taxon>
        <taxon>Roseobacteraceae</taxon>
        <taxon>Actibacterium</taxon>
    </lineage>
</organism>
<name>A0A058ZPD9_9RHOB</name>
<dbReference type="AlphaFoldDB" id="A0A058ZPD9"/>
<dbReference type="InterPro" id="IPR017171">
    <property type="entry name" value="Sig_transdc_His_kinase_MctS"/>
</dbReference>
<dbReference type="PROSITE" id="PS50109">
    <property type="entry name" value="HIS_KIN"/>
    <property type="match status" value="1"/>
</dbReference>
<protein>
    <submittedName>
        <fullName evidence="11">Integral membrane sensor signal transduction histidine kinase</fullName>
    </submittedName>
</protein>
<dbReference type="InterPro" id="IPR050482">
    <property type="entry name" value="Sensor_HK_TwoCompSys"/>
</dbReference>
<accession>A0A058ZPD9</accession>
<dbReference type="CDD" id="cd16917">
    <property type="entry name" value="HATPase_UhpB-NarQ-NarX-like"/>
    <property type="match status" value="1"/>
</dbReference>
<dbReference type="SMART" id="SM00387">
    <property type="entry name" value="HATPase_c"/>
    <property type="match status" value="1"/>
</dbReference>
<dbReference type="eggNOG" id="COG4564">
    <property type="taxonomic scope" value="Bacteria"/>
</dbReference>
<evidence type="ECO:0000256" key="3">
    <source>
        <dbReference type="ARBA" id="ARBA00022679"/>
    </source>
</evidence>
<dbReference type="GO" id="GO:0046983">
    <property type="term" value="F:protein dimerization activity"/>
    <property type="evidence" value="ECO:0007669"/>
    <property type="project" value="InterPro"/>
</dbReference>
<sequence length="475" mass="52994">MTASPLNPFSRIKLTYAQKLFFTATVPLLLAAAAISVVVVHQSRQMSEREIAALETQLIDAKKAELKNYLSLARTAFLAKYGRALPDDEAAKVDVSQILSSMIYGQDGYFFVYDYDGTNLVSPRQTEFINRNWAGLTDSNGTQVVDRLIELARTGGGYHSYLWTKPSTGDQAQMVSYVIGLQDWKWVVGTGIFIDDIQKTVAASRAQTEARVTHTFQLIGVITMAAVLLVFMSGLVINIRERRLADAKLKQLTQRIFDTQEEERGRVARELHDSISQMLVGVRYMMELTARRLKLGDSRAHEGVEKSISGLNGAIQEVRRISRDLRPGVLDDLGLGPALHALTEEFEQRTGIRTDFRTVVFRNLLDQESKIALYRVAQEALTNIERHSGADHVTMDLRGDRLGARLRIEDNGRGFETDGASGAVHSGLGLRNMQERMEQLDGTLRLLSTRSGALIEARVPLTHMLQTKSKKRISA</sequence>
<proteinExistence type="predicted"/>
<keyword evidence="6 9" id="KW-1133">Transmembrane helix</keyword>
<keyword evidence="5 11" id="KW-0418">Kinase</keyword>
<dbReference type="Pfam" id="PF02518">
    <property type="entry name" value="HATPase_c"/>
    <property type="match status" value="1"/>
</dbReference>